<feature type="transmembrane region" description="Helical" evidence="2">
    <location>
        <begin position="239"/>
        <end position="268"/>
    </location>
</feature>
<feature type="transmembrane region" description="Helical" evidence="2">
    <location>
        <begin position="77"/>
        <end position="105"/>
    </location>
</feature>
<reference evidence="3" key="1">
    <citation type="submission" date="2021-01" db="EMBL/GenBank/DDBJ databases">
        <authorList>
            <person name="Corre E."/>
            <person name="Pelletier E."/>
            <person name="Niang G."/>
            <person name="Scheremetjew M."/>
            <person name="Finn R."/>
            <person name="Kale V."/>
            <person name="Holt S."/>
            <person name="Cochrane G."/>
            <person name="Meng A."/>
            <person name="Brown T."/>
            <person name="Cohen L."/>
        </authorList>
    </citation>
    <scope>NUCLEOTIDE SEQUENCE</scope>
    <source>
        <strain evidence="3">B650</strain>
    </source>
</reference>
<feature type="compositionally biased region" description="Polar residues" evidence="1">
    <location>
        <begin position="352"/>
        <end position="380"/>
    </location>
</feature>
<feature type="region of interest" description="Disordered" evidence="1">
    <location>
        <begin position="24"/>
        <end position="52"/>
    </location>
</feature>
<organism evidence="3">
    <name type="scientific">Leptocylindrus danicus</name>
    <dbReference type="NCBI Taxonomy" id="163516"/>
    <lineage>
        <taxon>Eukaryota</taxon>
        <taxon>Sar</taxon>
        <taxon>Stramenopiles</taxon>
        <taxon>Ochrophyta</taxon>
        <taxon>Bacillariophyta</taxon>
        <taxon>Coscinodiscophyceae</taxon>
        <taxon>Chaetocerotophycidae</taxon>
        <taxon>Leptocylindrales</taxon>
        <taxon>Leptocylindraceae</taxon>
        <taxon>Leptocylindrus</taxon>
    </lineage>
</organism>
<feature type="transmembrane region" description="Helical" evidence="2">
    <location>
        <begin position="288"/>
        <end position="307"/>
    </location>
</feature>
<dbReference type="AlphaFoldDB" id="A0A7S2L4K0"/>
<name>A0A7S2L4K0_9STRA</name>
<sequence length="581" mass="64225">MEQPLLYNDVDSDTQEVISISLSSKGGYSSSDEVTTTTCSPSSGSGNYYSPVNRADDGNHNAEFRNSGGTNHNNNSYISLGICGCTVFMILFEVFMVATFMSMIWSSVVLRTYSDSNRVYKEVTLEEYDIDSILKTFQESDVNNALWFFLCMLIYFTPIAKIVLQILALAVMYAGPPPATTVHGLNAPLLIRGVSDSSSSADDSSSSSTSSTQQQRSGLCGSSISSIAWQNRKWKLVELYVYQISPVLTKLTGAVIYAFLLLLAVTSVDFHLSDENNTTYQIRVPLEGGSFTFFLASLASISVGNLLMHQMDRILEEVRLEGGGGECGNAARQTTAGADTECPDCDDEYTENLAQEQQSPRPTSTLQQTSASPPQQSRSSGEWHVNKDVLNVLAVAAFSTGVVVWFSPVVEVKYYGPEAVLLEEQSTQYYLWNLFRYVYKSVDYRMDAVFLFACLVTEVVVLPNAVFALTLALKECQTRSTTSARIASILQYVRPFMNLESFVIGLLIFGSTVEYVFDYTFNDMYNICSVAGMKNQTMCLGMSVSFLEGTWLLVIFSLSLVTFVSLLLPVSRLSNYRNVQE</sequence>
<feature type="transmembrane region" description="Helical" evidence="2">
    <location>
        <begin position="389"/>
        <end position="407"/>
    </location>
</feature>
<dbReference type="EMBL" id="HBGY01023781">
    <property type="protein sequence ID" value="CAD9595583.1"/>
    <property type="molecule type" value="Transcribed_RNA"/>
</dbReference>
<feature type="region of interest" description="Disordered" evidence="1">
    <location>
        <begin position="196"/>
        <end position="218"/>
    </location>
</feature>
<feature type="transmembrane region" description="Helical" evidence="2">
    <location>
        <begin position="495"/>
        <end position="517"/>
    </location>
</feature>
<feature type="compositionally biased region" description="Low complexity" evidence="1">
    <location>
        <begin position="196"/>
        <end position="217"/>
    </location>
</feature>
<feature type="transmembrane region" description="Helical" evidence="2">
    <location>
        <begin position="145"/>
        <end position="164"/>
    </location>
</feature>
<proteinExistence type="predicted"/>
<keyword evidence="2" id="KW-0812">Transmembrane</keyword>
<evidence type="ECO:0000313" key="3">
    <source>
        <dbReference type="EMBL" id="CAD9595583.1"/>
    </source>
</evidence>
<gene>
    <name evidence="3" type="ORF">LDAN0321_LOCUS14898</name>
</gene>
<keyword evidence="2" id="KW-1133">Transmembrane helix</keyword>
<evidence type="ECO:0008006" key="4">
    <source>
        <dbReference type="Google" id="ProtNLM"/>
    </source>
</evidence>
<evidence type="ECO:0000256" key="1">
    <source>
        <dbReference type="SAM" id="MobiDB-lite"/>
    </source>
</evidence>
<evidence type="ECO:0000256" key="2">
    <source>
        <dbReference type="SAM" id="Phobius"/>
    </source>
</evidence>
<feature type="region of interest" description="Disordered" evidence="1">
    <location>
        <begin position="351"/>
        <end position="382"/>
    </location>
</feature>
<keyword evidence="2" id="KW-0472">Membrane</keyword>
<protein>
    <recommendedName>
        <fullName evidence="4">Transmembrane protein</fullName>
    </recommendedName>
</protein>
<accession>A0A7S2L4K0</accession>
<feature type="transmembrane region" description="Helical" evidence="2">
    <location>
        <begin position="550"/>
        <end position="570"/>
    </location>
</feature>
<feature type="transmembrane region" description="Helical" evidence="2">
    <location>
        <begin position="448"/>
        <end position="474"/>
    </location>
</feature>